<evidence type="ECO:0000313" key="3">
    <source>
        <dbReference type="Proteomes" id="UP001183585"/>
    </source>
</evidence>
<feature type="transmembrane region" description="Helical" evidence="1">
    <location>
        <begin position="314"/>
        <end position="334"/>
    </location>
</feature>
<evidence type="ECO:0000256" key="1">
    <source>
        <dbReference type="SAM" id="Phobius"/>
    </source>
</evidence>
<organism evidence="2 3">
    <name type="scientific">Promicromonospora iranensis</name>
    <dbReference type="NCBI Taxonomy" id="1105144"/>
    <lineage>
        <taxon>Bacteria</taxon>
        <taxon>Bacillati</taxon>
        <taxon>Actinomycetota</taxon>
        <taxon>Actinomycetes</taxon>
        <taxon>Micrococcales</taxon>
        <taxon>Promicromonosporaceae</taxon>
        <taxon>Promicromonospora</taxon>
    </lineage>
</organism>
<protein>
    <recommendedName>
        <fullName evidence="4">DUF3592 domain-containing protein</fullName>
    </recommendedName>
</protein>
<comment type="caution">
    <text evidence="2">The sequence shown here is derived from an EMBL/GenBank/DDBJ whole genome shotgun (WGS) entry which is preliminary data.</text>
</comment>
<sequence length="351" mass="38813">MAHDLYQSGAEAQAHDAEVYYRSCRGCESELRAVVEYPDGPRTLPDLPSISFDRDGLPKGRWVVAPPPYDGTFQVLYDPDDPTDPGTIMTVDDVEDEVYQDGPLVTWVVVGALLTFGLVLMRPTVRSAVEAHHRFGAARRTIDAHLDLLHGSADDDDVLRMQVRDAVDGATDRSQARLRRERIRDLVMAVGIVLVAVSVLMWATSGREAVIAYHLQDAGVETKAFDALVTIDTRDDRTVSTKVFAEVRDTGVTAEYHDVELVVPERYIDEQLEPGWYSNVEPYRDGFVVVQDPEQPEWAVPLGDLDHLAQPGAIVLPSAVGVVGIASCVGVLVWPARRLRPESGVLYRRSQ</sequence>
<feature type="transmembrane region" description="Helical" evidence="1">
    <location>
        <begin position="186"/>
        <end position="205"/>
    </location>
</feature>
<feature type="transmembrane region" description="Helical" evidence="1">
    <location>
        <begin position="104"/>
        <end position="121"/>
    </location>
</feature>
<accession>A0ABU2CSR4</accession>
<reference evidence="2 3" key="1">
    <citation type="submission" date="2023-07" db="EMBL/GenBank/DDBJ databases">
        <title>Sequencing the genomes of 1000 actinobacteria strains.</title>
        <authorList>
            <person name="Klenk H.-P."/>
        </authorList>
    </citation>
    <scope>NUCLEOTIDE SEQUENCE [LARGE SCALE GENOMIC DNA]</scope>
    <source>
        <strain evidence="2 3">DSM 45554</strain>
    </source>
</reference>
<name>A0ABU2CSR4_9MICO</name>
<dbReference type="RefSeq" id="WP_274992775.1">
    <property type="nucleotide sequence ID" value="NZ_JAJQQP010000003.1"/>
</dbReference>
<keyword evidence="3" id="KW-1185">Reference proteome</keyword>
<proteinExistence type="predicted"/>
<keyword evidence="1" id="KW-1133">Transmembrane helix</keyword>
<keyword evidence="1" id="KW-0812">Transmembrane</keyword>
<evidence type="ECO:0008006" key="4">
    <source>
        <dbReference type="Google" id="ProtNLM"/>
    </source>
</evidence>
<dbReference type="EMBL" id="JAVDYE010000001">
    <property type="protein sequence ID" value="MDR7384382.1"/>
    <property type="molecule type" value="Genomic_DNA"/>
</dbReference>
<keyword evidence="1" id="KW-0472">Membrane</keyword>
<evidence type="ECO:0000313" key="2">
    <source>
        <dbReference type="EMBL" id="MDR7384382.1"/>
    </source>
</evidence>
<gene>
    <name evidence="2" type="ORF">J2S48_003897</name>
</gene>
<dbReference type="Proteomes" id="UP001183585">
    <property type="component" value="Unassembled WGS sequence"/>
</dbReference>